<organism evidence="1 2">
    <name type="scientific">Candidatus Scybalocola faecigallinarum</name>
    <dbReference type="NCBI Taxonomy" id="2840941"/>
    <lineage>
        <taxon>Bacteria</taxon>
        <taxon>Bacillati</taxon>
        <taxon>Bacillota</taxon>
        <taxon>Clostridia</taxon>
        <taxon>Lachnospirales</taxon>
        <taxon>Lachnospiraceae</taxon>
        <taxon>Lachnospiraceae incertae sedis</taxon>
        <taxon>Candidatus Scybalocola (ex Gilroy et al. 2021)</taxon>
    </lineage>
</organism>
<evidence type="ECO:0000313" key="1">
    <source>
        <dbReference type="EMBL" id="HIS48597.1"/>
    </source>
</evidence>
<accession>A0A9D1JRS9</accession>
<evidence type="ECO:0000313" key="2">
    <source>
        <dbReference type="Proteomes" id="UP000823927"/>
    </source>
</evidence>
<protein>
    <submittedName>
        <fullName evidence="1">Uncharacterized protein</fullName>
    </submittedName>
</protein>
<proteinExistence type="predicted"/>
<dbReference type="Pfam" id="PF18941">
    <property type="entry name" value="DUF5688"/>
    <property type="match status" value="1"/>
</dbReference>
<sequence>MMASLMEGDYEHVKNALFLKAVNAERNAELLAQVPHTRMGDIALTYWVKIGQGVDYVESAVIRSDRFPKLGVEQLHHDALANSPRLFPPVLTPMADMLERLMDSGEALPFEAPEDLCAAEMFWKEQMQAYILTNENNINGASCLWYPGMMEHIYRRIGGEYFVLPSSTHELILLPKDERRAGTLHEMIHTVNIQAVAPEEILSWELWVYDSQEKTVKTVDM</sequence>
<dbReference type="InterPro" id="IPR043743">
    <property type="entry name" value="DUF5688"/>
</dbReference>
<name>A0A9D1JRS9_9FIRM</name>
<gene>
    <name evidence="1" type="ORF">IAB46_13800</name>
</gene>
<dbReference type="Proteomes" id="UP000823927">
    <property type="component" value="Unassembled WGS sequence"/>
</dbReference>
<dbReference type="EMBL" id="DVIT01000059">
    <property type="protein sequence ID" value="HIS48597.1"/>
    <property type="molecule type" value="Genomic_DNA"/>
</dbReference>
<dbReference type="AlphaFoldDB" id="A0A9D1JRS9"/>
<reference evidence="1" key="1">
    <citation type="submission" date="2020-10" db="EMBL/GenBank/DDBJ databases">
        <authorList>
            <person name="Gilroy R."/>
        </authorList>
    </citation>
    <scope>NUCLEOTIDE SEQUENCE</scope>
    <source>
        <strain evidence="1">CHK178-757</strain>
    </source>
</reference>
<reference evidence="1" key="2">
    <citation type="journal article" date="2021" name="PeerJ">
        <title>Extensive microbial diversity within the chicken gut microbiome revealed by metagenomics and culture.</title>
        <authorList>
            <person name="Gilroy R."/>
            <person name="Ravi A."/>
            <person name="Getino M."/>
            <person name="Pursley I."/>
            <person name="Horton D.L."/>
            <person name="Alikhan N.F."/>
            <person name="Baker D."/>
            <person name="Gharbi K."/>
            <person name="Hall N."/>
            <person name="Watson M."/>
            <person name="Adriaenssens E.M."/>
            <person name="Foster-Nyarko E."/>
            <person name="Jarju S."/>
            <person name="Secka A."/>
            <person name="Antonio M."/>
            <person name="Oren A."/>
            <person name="Chaudhuri R.R."/>
            <person name="La Ragione R."/>
            <person name="Hildebrand F."/>
            <person name="Pallen M.J."/>
        </authorList>
    </citation>
    <scope>NUCLEOTIDE SEQUENCE</scope>
    <source>
        <strain evidence="1">CHK178-757</strain>
    </source>
</reference>
<comment type="caution">
    <text evidence="1">The sequence shown here is derived from an EMBL/GenBank/DDBJ whole genome shotgun (WGS) entry which is preliminary data.</text>
</comment>